<dbReference type="SUPFAM" id="SSF51569">
    <property type="entry name" value="Aldolase"/>
    <property type="match status" value="1"/>
</dbReference>
<comment type="similarity">
    <text evidence="2">Belongs to the KHG/KDPG aldolase family.</text>
</comment>
<dbReference type="InterPro" id="IPR000887">
    <property type="entry name" value="Aldlse_KDPG_KHG"/>
</dbReference>
<accession>A0A318M0N3</accession>
<comment type="caution">
    <text evidence="6">The sequence shown here is derived from an EMBL/GenBank/DDBJ whole genome shotgun (WGS) entry which is preliminary data.</text>
</comment>
<dbReference type="PROSITE" id="PS00160">
    <property type="entry name" value="ALDOLASE_KDPG_KHG_2"/>
    <property type="match status" value="1"/>
</dbReference>
<dbReference type="EMBL" id="MASU01000005">
    <property type="protein sequence ID" value="PXY36085.1"/>
    <property type="molecule type" value="Genomic_DNA"/>
</dbReference>
<keyword evidence="7" id="KW-1185">Reference proteome</keyword>
<dbReference type="Pfam" id="PF01081">
    <property type="entry name" value="Aldolase"/>
    <property type="match status" value="1"/>
</dbReference>
<evidence type="ECO:0000256" key="1">
    <source>
        <dbReference type="ARBA" id="ARBA00004761"/>
    </source>
</evidence>
<dbReference type="RefSeq" id="WP_110336088.1">
    <property type="nucleotide sequence ID" value="NZ_JBHVKT010000012.1"/>
</dbReference>
<dbReference type="InterPro" id="IPR013785">
    <property type="entry name" value="Aldolase_TIM"/>
</dbReference>
<organism evidence="6 7">
    <name type="scientific">Prauserella flavalba</name>
    <dbReference type="NCBI Taxonomy" id="1477506"/>
    <lineage>
        <taxon>Bacteria</taxon>
        <taxon>Bacillati</taxon>
        <taxon>Actinomycetota</taxon>
        <taxon>Actinomycetes</taxon>
        <taxon>Pseudonocardiales</taxon>
        <taxon>Pseudonocardiaceae</taxon>
        <taxon>Prauserella</taxon>
    </lineage>
</organism>
<comment type="subunit">
    <text evidence="3">Homotrimer.</text>
</comment>
<dbReference type="InterPro" id="IPR031338">
    <property type="entry name" value="KDPG/KHG_AS_2"/>
</dbReference>
<dbReference type="Proteomes" id="UP000247892">
    <property type="component" value="Unassembled WGS sequence"/>
</dbReference>
<dbReference type="AlphaFoldDB" id="A0A318M0N3"/>
<protein>
    <submittedName>
        <fullName evidence="6">Aldolase</fullName>
    </submittedName>
</protein>
<evidence type="ECO:0000256" key="5">
    <source>
        <dbReference type="ARBA" id="ARBA00023277"/>
    </source>
</evidence>
<comment type="pathway">
    <text evidence="1">Carbohydrate acid metabolism.</text>
</comment>
<name>A0A318M0N3_9PSEU</name>
<dbReference type="CDD" id="cd00452">
    <property type="entry name" value="KDPG_aldolase"/>
    <property type="match status" value="1"/>
</dbReference>
<reference evidence="6 7" key="1">
    <citation type="submission" date="2016-07" db="EMBL/GenBank/DDBJ databases">
        <title>Draft genome sequence of Prauserella sp. YIM 121212, isolated from alkaline soil.</title>
        <authorList>
            <person name="Ruckert C."/>
            <person name="Albersmeier A."/>
            <person name="Jiang C.-L."/>
            <person name="Jiang Y."/>
            <person name="Kalinowski J."/>
            <person name="Schneider O."/>
            <person name="Winkler A."/>
            <person name="Zotchev S.B."/>
        </authorList>
    </citation>
    <scope>NUCLEOTIDE SEQUENCE [LARGE SCALE GENOMIC DNA]</scope>
    <source>
        <strain evidence="6 7">YIM 121212</strain>
    </source>
</reference>
<evidence type="ECO:0000256" key="3">
    <source>
        <dbReference type="ARBA" id="ARBA00011233"/>
    </source>
</evidence>
<dbReference type="Gene3D" id="3.20.20.70">
    <property type="entry name" value="Aldolase class I"/>
    <property type="match status" value="1"/>
</dbReference>
<dbReference type="OrthoDB" id="9805177at2"/>
<gene>
    <name evidence="6" type="ORF">BA062_11625</name>
</gene>
<keyword evidence="4" id="KW-0456">Lyase</keyword>
<sequence length="206" mass="20350">MDLNELLARHRLMAIIRGSDPTACERTAEVLVESGVRLLEVSLTSADAVGVLTRSCAKLGAQAHIGAGTVLTAEDAKSARDAGATFAVTPALGEGVDAALELGMPVLAGAMTPTEVLAAHRAGATAVKLFPAGSLGPGYVKALGDPFPGLGLVPVGGVGLADVPEYLEAGALAVGVGSPLGGDAPHGGDLEALRERAARFVAAAGG</sequence>
<dbReference type="PANTHER" id="PTHR30246:SF1">
    <property type="entry name" value="2-DEHYDRO-3-DEOXY-6-PHOSPHOGALACTONATE ALDOLASE-RELATED"/>
    <property type="match status" value="1"/>
</dbReference>
<dbReference type="GO" id="GO:0016829">
    <property type="term" value="F:lyase activity"/>
    <property type="evidence" value="ECO:0007669"/>
    <property type="project" value="UniProtKB-KW"/>
</dbReference>
<evidence type="ECO:0000313" key="7">
    <source>
        <dbReference type="Proteomes" id="UP000247892"/>
    </source>
</evidence>
<proteinExistence type="inferred from homology"/>
<keyword evidence="5" id="KW-0119">Carbohydrate metabolism</keyword>
<evidence type="ECO:0000256" key="4">
    <source>
        <dbReference type="ARBA" id="ARBA00023239"/>
    </source>
</evidence>
<evidence type="ECO:0000313" key="6">
    <source>
        <dbReference type="EMBL" id="PXY36085.1"/>
    </source>
</evidence>
<evidence type="ECO:0000256" key="2">
    <source>
        <dbReference type="ARBA" id="ARBA00006906"/>
    </source>
</evidence>
<dbReference type="PANTHER" id="PTHR30246">
    <property type="entry name" value="2-KETO-3-DEOXY-6-PHOSPHOGLUCONATE ALDOLASE"/>
    <property type="match status" value="1"/>
</dbReference>